<dbReference type="SUPFAM" id="SSF55729">
    <property type="entry name" value="Acyl-CoA N-acyltransferases (Nat)"/>
    <property type="match status" value="1"/>
</dbReference>
<dbReference type="InterPro" id="IPR016181">
    <property type="entry name" value="Acyl_CoA_acyltransferase"/>
</dbReference>
<evidence type="ECO:0000313" key="6">
    <source>
        <dbReference type="EMBL" id="MBM7585397.1"/>
    </source>
</evidence>
<evidence type="ECO:0000256" key="4">
    <source>
        <dbReference type="ARBA" id="ARBA00031122"/>
    </source>
</evidence>
<dbReference type="SMART" id="SM01006">
    <property type="entry name" value="AlcB"/>
    <property type="match status" value="1"/>
</dbReference>
<evidence type="ECO:0000313" key="7">
    <source>
        <dbReference type="Proteomes" id="UP001646157"/>
    </source>
</evidence>
<dbReference type="PANTHER" id="PTHR31438">
    <property type="entry name" value="LYSINE N-ACYLTRANSFERASE C17G9.06C-RELATED"/>
    <property type="match status" value="1"/>
</dbReference>
<dbReference type="Pfam" id="PF13523">
    <property type="entry name" value="Acetyltransf_8"/>
    <property type="match status" value="1"/>
</dbReference>
<name>A0ABS2NC14_9BACI</name>
<evidence type="ECO:0000256" key="3">
    <source>
        <dbReference type="ARBA" id="ARBA00020586"/>
    </source>
</evidence>
<evidence type="ECO:0000259" key="5">
    <source>
        <dbReference type="SMART" id="SM01006"/>
    </source>
</evidence>
<evidence type="ECO:0000256" key="1">
    <source>
        <dbReference type="ARBA" id="ARBA00003818"/>
    </source>
</evidence>
<evidence type="ECO:0000256" key="2">
    <source>
        <dbReference type="ARBA" id="ARBA00004924"/>
    </source>
</evidence>
<keyword evidence="7" id="KW-1185">Reference proteome</keyword>
<protein>
    <recommendedName>
        <fullName evidence="3">Lysine N-acyltransferase MbtK</fullName>
    </recommendedName>
    <alternativeName>
        <fullName evidence="4">Mycobactin synthase protein K</fullName>
    </alternativeName>
</protein>
<reference evidence="6 7" key="1">
    <citation type="submission" date="2021-01" db="EMBL/GenBank/DDBJ databases">
        <title>Genomic Encyclopedia of Type Strains, Phase IV (KMG-IV): sequencing the most valuable type-strain genomes for metagenomic binning, comparative biology and taxonomic classification.</title>
        <authorList>
            <person name="Goeker M."/>
        </authorList>
    </citation>
    <scope>NUCLEOTIDE SEQUENCE [LARGE SCALE GENOMIC DNA]</scope>
    <source>
        <strain evidence="6 7">DSM 24834</strain>
    </source>
</reference>
<dbReference type="InterPro" id="IPR019432">
    <property type="entry name" value="Acyltransferase_MbtK/IucB-like"/>
</dbReference>
<dbReference type="Gene3D" id="3.40.630.30">
    <property type="match status" value="1"/>
</dbReference>
<proteinExistence type="predicted"/>
<sequence>MLKMKNEAEFIVTDGEAVECFTFRLVDYDQDSDMLYEWMHQEHIAPFWKLDLPRPEFQTWLHKSIEAEHKDVYIGTFNGTPVCYLIAYSVHDDPIREYYNVQKGDLGMHLLIGSRSFLNKEDGLSIIRAMIIFLFDQYGANRIIGEPDIRNRIVIPILKKLGGKVVGRIDLQQKKASLIIGERQAVEEKLKENNIQVEMVNRMTELRNELV</sequence>
<organism evidence="6 7">
    <name type="scientific">Rossellomorea pakistanensis</name>
    <dbReference type="NCBI Taxonomy" id="992288"/>
    <lineage>
        <taxon>Bacteria</taxon>
        <taxon>Bacillati</taxon>
        <taxon>Bacillota</taxon>
        <taxon>Bacilli</taxon>
        <taxon>Bacillales</taxon>
        <taxon>Bacillaceae</taxon>
        <taxon>Rossellomorea</taxon>
    </lineage>
</organism>
<dbReference type="PANTHER" id="PTHR31438:SF1">
    <property type="entry name" value="LYSINE N-ACYLTRANSFERASE C17G9.06C-RELATED"/>
    <property type="match status" value="1"/>
</dbReference>
<accession>A0ABS2NC14</accession>
<comment type="pathway">
    <text evidence="2">Siderophore biosynthesis.</text>
</comment>
<feature type="domain" description="Acyltransferase MbtK/IucB-like conserved" evidence="5">
    <location>
        <begin position="24"/>
        <end position="71"/>
    </location>
</feature>
<dbReference type="EMBL" id="JAFBDZ010000002">
    <property type="protein sequence ID" value="MBM7585397.1"/>
    <property type="molecule type" value="Genomic_DNA"/>
</dbReference>
<comment type="caution">
    <text evidence="6">The sequence shown here is derived from an EMBL/GenBank/DDBJ whole genome shotgun (WGS) entry which is preliminary data.</text>
</comment>
<gene>
    <name evidence="6" type="ORF">JOC86_001939</name>
</gene>
<comment type="function">
    <text evidence="1">Acyltransferase required for the direct transfer of medium- to long-chain fatty acyl moieties from a carrier protein (MbtL) on to the epsilon-amino group of lysine residue in the mycobactin core.</text>
</comment>
<dbReference type="Proteomes" id="UP001646157">
    <property type="component" value="Unassembled WGS sequence"/>
</dbReference>